<dbReference type="Pfam" id="PF12833">
    <property type="entry name" value="HTH_18"/>
    <property type="match status" value="1"/>
</dbReference>
<dbReference type="EMBL" id="PYGJ01000005">
    <property type="protein sequence ID" value="PSL19674.1"/>
    <property type="molecule type" value="Genomic_DNA"/>
</dbReference>
<sequence length="325" mass="35896">MKIEKMPFLPDRRTLDTAILVLDECNTLSFAAAVDPMRAANRRAGKSLFKWDFFTPTDQPSNLTSGLTVTGQSISRFTRADILLIVAGFRLEEQATPQLLASLRRIAAQGTPIAAIDGGPWLLARAGLLDNHHATTHWEDLEEFATRFPNIDVRRDRFCLSGRFATSGGAAPCIDMMLHLLNDRFGPELARRVGSAFLYDPVPAHQQSTSSAPRPLRRNPHIARALDLMESTLDDPIPLPEIAAKTGLSIRTLETRFRTQLGQSPKAHYLSLRLSEAHRLATDTSLPVRDIALATGFNSPSSFARAFRAAYGTSTRALRQKVSPR</sequence>
<dbReference type="InterPro" id="IPR029062">
    <property type="entry name" value="Class_I_gatase-like"/>
</dbReference>
<dbReference type="PANTHER" id="PTHR43130:SF3">
    <property type="entry name" value="HTH-TYPE TRANSCRIPTIONAL REGULATOR RV1931C"/>
    <property type="match status" value="1"/>
</dbReference>
<dbReference type="InterPro" id="IPR002818">
    <property type="entry name" value="DJ-1/PfpI"/>
</dbReference>
<evidence type="ECO:0000256" key="2">
    <source>
        <dbReference type="ARBA" id="ARBA00023163"/>
    </source>
</evidence>
<dbReference type="Pfam" id="PF01965">
    <property type="entry name" value="DJ-1_PfpI"/>
    <property type="match status" value="1"/>
</dbReference>
<dbReference type="RefSeq" id="WP_106608334.1">
    <property type="nucleotide sequence ID" value="NZ_PYGJ01000005.1"/>
</dbReference>
<reference evidence="4 5" key="1">
    <citation type="submission" date="2018-03" db="EMBL/GenBank/DDBJ databases">
        <title>Genomic Encyclopedia of Archaeal and Bacterial Type Strains, Phase II (KMG-II): from individual species to whole genera.</title>
        <authorList>
            <person name="Goeker M."/>
        </authorList>
    </citation>
    <scope>NUCLEOTIDE SEQUENCE [LARGE SCALE GENOMIC DNA]</scope>
    <source>
        <strain evidence="4 5">DSM 100673</strain>
    </source>
</reference>
<dbReference type="GO" id="GO:0043565">
    <property type="term" value="F:sequence-specific DNA binding"/>
    <property type="evidence" value="ECO:0007669"/>
    <property type="project" value="InterPro"/>
</dbReference>
<dbReference type="Gene3D" id="3.40.50.880">
    <property type="match status" value="1"/>
</dbReference>
<dbReference type="SUPFAM" id="SSF52317">
    <property type="entry name" value="Class I glutamine amidotransferase-like"/>
    <property type="match status" value="1"/>
</dbReference>
<dbReference type="GO" id="GO:0003700">
    <property type="term" value="F:DNA-binding transcription factor activity"/>
    <property type="evidence" value="ECO:0007669"/>
    <property type="project" value="InterPro"/>
</dbReference>
<evidence type="ECO:0000313" key="5">
    <source>
        <dbReference type="Proteomes" id="UP000240418"/>
    </source>
</evidence>
<keyword evidence="2" id="KW-0804">Transcription</keyword>
<evidence type="ECO:0000259" key="3">
    <source>
        <dbReference type="PROSITE" id="PS01124"/>
    </source>
</evidence>
<protein>
    <submittedName>
        <fullName evidence="4">AraC family transcriptional regulator with amidase-like domain</fullName>
    </submittedName>
</protein>
<evidence type="ECO:0000256" key="1">
    <source>
        <dbReference type="ARBA" id="ARBA00023015"/>
    </source>
</evidence>
<dbReference type="SMART" id="SM00342">
    <property type="entry name" value="HTH_ARAC"/>
    <property type="match status" value="1"/>
</dbReference>
<keyword evidence="5" id="KW-1185">Reference proteome</keyword>
<dbReference type="Proteomes" id="UP000240418">
    <property type="component" value="Unassembled WGS sequence"/>
</dbReference>
<dbReference type="InterPro" id="IPR052158">
    <property type="entry name" value="INH-QAR"/>
</dbReference>
<dbReference type="AlphaFoldDB" id="A0A2P8FD90"/>
<dbReference type="CDD" id="cd03136">
    <property type="entry name" value="GATase1_AraC_ArgR_like"/>
    <property type="match status" value="1"/>
</dbReference>
<feature type="domain" description="HTH araC/xylS-type" evidence="3">
    <location>
        <begin position="223"/>
        <end position="321"/>
    </location>
</feature>
<organism evidence="4 5">
    <name type="scientific">Shimia abyssi</name>
    <dbReference type="NCBI Taxonomy" id="1662395"/>
    <lineage>
        <taxon>Bacteria</taxon>
        <taxon>Pseudomonadati</taxon>
        <taxon>Pseudomonadota</taxon>
        <taxon>Alphaproteobacteria</taxon>
        <taxon>Rhodobacterales</taxon>
        <taxon>Roseobacteraceae</taxon>
    </lineage>
</organism>
<evidence type="ECO:0000313" key="4">
    <source>
        <dbReference type="EMBL" id="PSL19674.1"/>
    </source>
</evidence>
<dbReference type="InterPro" id="IPR018060">
    <property type="entry name" value="HTH_AraC"/>
</dbReference>
<dbReference type="SUPFAM" id="SSF46689">
    <property type="entry name" value="Homeodomain-like"/>
    <property type="match status" value="2"/>
</dbReference>
<accession>A0A2P8FD90</accession>
<keyword evidence="1" id="KW-0805">Transcription regulation</keyword>
<comment type="caution">
    <text evidence="4">The sequence shown here is derived from an EMBL/GenBank/DDBJ whole genome shotgun (WGS) entry which is preliminary data.</text>
</comment>
<gene>
    <name evidence="4" type="ORF">CLV88_10596</name>
</gene>
<dbReference type="PROSITE" id="PS01124">
    <property type="entry name" value="HTH_ARAC_FAMILY_2"/>
    <property type="match status" value="1"/>
</dbReference>
<name>A0A2P8FD90_9RHOB</name>
<dbReference type="InterPro" id="IPR009057">
    <property type="entry name" value="Homeodomain-like_sf"/>
</dbReference>
<dbReference type="OrthoDB" id="9793400at2"/>
<dbReference type="Gene3D" id="1.10.10.60">
    <property type="entry name" value="Homeodomain-like"/>
    <property type="match status" value="1"/>
</dbReference>
<dbReference type="PANTHER" id="PTHR43130">
    <property type="entry name" value="ARAC-FAMILY TRANSCRIPTIONAL REGULATOR"/>
    <property type="match status" value="1"/>
</dbReference>
<proteinExistence type="predicted"/>